<protein>
    <recommendedName>
        <fullName evidence="3">YppF-like protein</fullName>
    </recommendedName>
</protein>
<dbReference type="AlphaFoldDB" id="A0A919X4U9"/>
<evidence type="ECO:0000313" key="2">
    <source>
        <dbReference type="Proteomes" id="UP000676917"/>
    </source>
</evidence>
<gene>
    <name evidence="1" type="ORF">J43TS3_03400</name>
</gene>
<dbReference type="InterPro" id="IPR025553">
    <property type="entry name" value="YppF"/>
</dbReference>
<evidence type="ECO:0008006" key="3">
    <source>
        <dbReference type="Google" id="ProtNLM"/>
    </source>
</evidence>
<dbReference type="EMBL" id="BORP01000001">
    <property type="protein sequence ID" value="GIO25729.1"/>
    <property type="molecule type" value="Genomic_DNA"/>
</dbReference>
<organism evidence="1 2">
    <name type="scientific">Ornithinibacillus bavariensis</name>
    <dbReference type="NCBI Taxonomy" id="545502"/>
    <lineage>
        <taxon>Bacteria</taxon>
        <taxon>Bacillati</taxon>
        <taxon>Bacillota</taxon>
        <taxon>Bacilli</taxon>
        <taxon>Bacillales</taxon>
        <taxon>Bacillaceae</taxon>
        <taxon>Ornithinibacillus</taxon>
    </lineage>
</organism>
<sequence length="61" mass="7294">MLIHELITIYEAERKESPKTLNDLLDYFQRKYIAEEIDIKSYREIFNLLHQEGATSAHELI</sequence>
<proteinExistence type="predicted"/>
<accession>A0A919X4U9</accession>
<comment type="caution">
    <text evidence="1">The sequence shown here is derived from an EMBL/GenBank/DDBJ whole genome shotgun (WGS) entry which is preliminary data.</text>
</comment>
<dbReference type="RefSeq" id="WP_212919253.1">
    <property type="nucleotide sequence ID" value="NZ_BORP01000001.1"/>
</dbReference>
<dbReference type="Pfam" id="PF14178">
    <property type="entry name" value="YppF"/>
    <property type="match status" value="1"/>
</dbReference>
<evidence type="ECO:0000313" key="1">
    <source>
        <dbReference type="EMBL" id="GIO25729.1"/>
    </source>
</evidence>
<name>A0A919X4U9_9BACI</name>
<dbReference type="Proteomes" id="UP000676917">
    <property type="component" value="Unassembled WGS sequence"/>
</dbReference>
<reference evidence="1" key="1">
    <citation type="submission" date="2021-03" db="EMBL/GenBank/DDBJ databases">
        <title>Antimicrobial resistance genes in bacteria isolated from Japanese honey, and their potential for conferring macrolide and lincosamide resistance in the American foulbrood pathogen Paenibacillus larvae.</title>
        <authorList>
            <person name="Okamoto M."/>
            <person name="Kumagai M."/>
            <person name="Kanamori H."/>
            <person name="Takamatsu D."/>
        </authorList>
    </citation>
    <scope>NUCLEOTIDE SEQUENCE</scope>
    <source>
        <strain evidence="1">J43TS3</strain>
    </source>
</reference>
<keyword evidence="2" id="KW-1185">Reference proteome</keyword>